<dbReference type="CDD" id="cd07377">
    <property type="entry name" value="WHTH_GntR"/>
    <property type="match status" value="1"/>
</dbReference>
<dbReference type="AlphaFoldDB" id="A0A1G5S0A1"/>
<dbReference type="PANTHER" id="PTHR43537">
    <property type="entry name" value="TRANSCRIPTIONAL REGULATOR, GNTR FAMILY"/>
    <property type="match status" value="1"/>
</dbReference>
<dbReference type="SUPFAM" id="SSF48008">
    <property type="entry name" value="GntR ligand-binding domain-like"/>
    <property type="match status" value="1"/>
</dbReference>
<evidence type="ECO:0000313" key="5">
    <source>
        <dbReference type="EMBL" id="SCZ79577.1"/>
    </source>
</evidence>
<keyword evidence="6" id="KW-1185">Reference proteome</keyword>
<dbReference type="Pfam" id="PF00392">
    <property type="entry name" value="GntR"/>
    <property type="match status" value="1"/>
</dbReference>
<evidence type="ECO:0000256" key="1">
    <source>
        <dbReference type="ARBA" id="ARBA00023015"/>
    </source>
</evidence>
<keyword evidence="1" id="KW-0805">Transcription regulation</keyword>
<dbReference type="SMART" id="SM00345">
    <property type="entry name" value="HTH_GNTR"/>
    <property type="match status" value="1"/>
</dbReference>
<dbReference type="Proteomes" id="UP000199208">
    <property type="component" value="Unassembled WGS sequence"/>
</dbReference>
<dbReference type="InterPro" id="IPR008920">
    <property type="entry name" value="TF_FadR/GntR_C"/>
</dbReference>
<dbReference type="RefSeq" id="WP_242870857.1">
    <property type="nucleotide sequence ID" value="NZ_FMWL01000008.1"/>
</dbReference>
<dbReference type="PROSITE" id="PS50949">
    <property type="entry name" value="HTH_GNTR"/>
    <property type="match status" value="1"/>
</dbReference>
<organism evidence="5 6">
    <name type="scientific">Acidaminobacter hydrogenoformans DSM 2784</name>
    <dbReference type="NCBI Taxonomy" id="1120920"/>
    <lineage>
        <taxon>Bacteria</taxon>
        <taxon>Bacillati</taxon>
        <taxon>Bacillota</taxon>
        <taxon>Clostridia</taxon>
        <taxon>Peptostreptococcales</taxon>
        <taxon>Acidaminobacteraceae</taxon>
        <taxon>Acidaminobacter</taxon>
    </lineage>
</organism>
<accession>A0A1G5S0A1</accession>
<proteinExistence type="predicted"/>
<dbReference type="InterPro" id="IPR036388">
    <property type="entry name" value="WH-like_DNA-bd_sf"/>
</dbReference>
<evidence type="ECO:0000313" key="6">
    <source>
        <dbReference type="Proteomes" id="UP000199208"/>
    </source>
</evidence>
<gene>
    <name evidence="5" type="ORF">SAMN03080599_01825</name>
</gene>
<protein>
    <submittedName>
        <fullName evidence="5">DNA-binding transcriptional regulator, GntR family</fullName>
    </submittedName>
</protein>
<keyword evidence="2 5" id="KW-0238">DNA-binding</keyword>
<dbReference type="InterPro" id="IPR000524">
    <property type="entry name" value="Tscrpt_reg_HTH_GntR"/>
</dbReference>
<dbReference type="Gene3D" id="1.20.120.530">
    <property type="entry name" value="GntR ligand-binding domain-like"/>
    <property type="match status" value="1"/>
</dbReference>
<dbReference type="Pfam" id="PF07729">
    <property type="entry name" value="FCD"/>
    <property type="match status" value="1"/>
</dbReference>
<dbReference type="InterPro" id="IPR036390">
    <property type="entry name" value="WH_DNA-bd_sf"/>
</dbReference>
<evidence type="ECO:0000259" key="4">
    <source>
        <dbReference type="PROSITE" id="PS50949"/>
    </source>
</evidence>
<dbReference type="GO" id="GO:0003700">
    <property type="term" value="F:DNA-binding transcription factor activity"/>
    <property type="evidence" value="ECO:0007669"/>
    <property type="project" value="InterPro"/>
</dbReference>
<dbReference type="InterPro" id="IPR011711">
    <property type="entry name" value="GntR_C"/>
</dbReference>
<evidence type="ECO:0000256" key="2">
    <source>
        <dbReference type="ARBA" id="ARBA00023125"/>
    </source>
</evidence>
<keyword evidence="3" id="KW-0804">Transcription</keyword>
<name>A0A1G5S0A1_9FIRM</name>
<dbReference type="EMBL" id="FMWL01000008">
    <property type="protein sequence ID" value="SCZ79577.1"/>
    <property type="molecule type" value="Genomic_DNA"/>
</dbReference>
<dbReference type="PANTHER" id="PTHR43537:SF24">
    <property type="entry name" value="GLUCONATE OPERON TRANSCRIPTIONAL REPRESSOR"/>
    <property type="match status" value="1"/>
</dbReference>
<reference evidence="5 6" key="1">
    <citation type="submission" date="2016-10" db="EMBL/GenBank/DDBJ databases">
        <authorList>
            <person name="de Groot N.N."/>
        </authorList>
    </citation>
    <scope>NUCLEOTIDE SEQUENCE [LARGE SCALE GENOMIC DNA]</scope>
    <source>
        <strain evidence="5 6">DSM 2784</strain>
    </source>
</reference>
<dbReference type="STRING" id="1120920.SAMN03080599_01825"/>
<feature type="domain" description="HTH gntR-type" evidence="4">
    <location>
        <begin position="11"/>
        <end position="78"/>
    </location>
</feature>
<dbReference type="Gene3D" id="1.10.10.10">
    <property type="entry name" value="Winged helix-like DNA-binding domain superfamily/Winged helix DNA-binding domain"/>
    <property type="match status" value="1"/>
</dbReference>
<dbReference type="SUPFAM" id="SSF46785">
    <property type="entry name" value="Winged helix' DNA-binding domain"/>
    <property type="match status" value="1"/>
</dbReference>
<sequence>MTEAMSEYQRDNLCSVVSDYIKEQIIIGKYKAGDHVLEAMIAKNLGISRSPVREGIKDLEKEGIVEIVPRKGTYVTTFSLKDVHEVFDIRILHENDIFRILIHEHKLKEADFKYLTNLVDQMVTVVNSDLKEEEKIIKVNKMDMDFHLYLWNKSDSKRRIKILKDMFFQLKMAMMYDTNETGDLMQTATDHYEIIEHLRSGDLEQCKKAFLNHIDSYKKGEFENPD</sequence>
<evidence type="ECO:0000256" key="3">
    <source>
        <dbReference type="ARBA" id="ARBA00023163"/>
    </source>
</evidence>
<dbReference type="GO" id="GO:0003677">
    <property type="term" value="F:DNA binding"/>
    <property type="evidence" value="ECO:0007669"/>
    <property type="project" value="UniProtKB-KW"/>
</dbReference>